<dbReference type="HAMAP" id="MF_00978">
    <property type="entry name" value="Bifunct_BirA"/>
    <property type="match status" value="1"/>
</dbReference>
<feature type="DNA-binding region" description="H-T-H motif" evidence="2">
    <location>
        <begin position="21"/>
        <end position="40"/>
    </location>
</feature>
<proteinExistence type="inferred from homology"/>
<comment type="catalytic activity">
    <reaction evidence="2">
        <text>biotin + L-lysyl-[protein] + ATP = N(6)-biotinyl-L-lysyl-[protein] + AMP + diphosphate + H(+)</text>
        <dbReference type="Rhea" id="RHEA:11756"/>
        <dbReference type="Rhea" id="RHEA-COMP:9752"/>
        <dbReference type="Rhea" id="RHEA-COMP:10505"/>
        <dbReference type="ChEBI" id="CHEBI:15378"/>
        <dbReference type="ChEBI" id="CHEBI:29969"/>
        <dbReference type="ChEBI" id="CHEBI:30616"/>
        <dbReference type="ChEBI" id="CHEBI:33019"/>
        <dbReference type="ChEBI" id="CHEBI:57586"/>
        <dbReference type="ChEBI" id="CHEBI:83144"/>
        <dbReference type="ChEBI" id="CHEBI:456215"/>
        <dbReference type="EC" id="6.3.4.15"/>
    </reaction>
</comment>
<keyword evidence="2" id="KW-0678">Repressor</keyword>
<feature type="binding site" evidence="2">
    <location>
        <begin position="91"/>
        <end position="93"/>
    </location>
    <ligand>
        <name>biotin</name>
        <dbReference type="ChEBI" id="CHEBI:57586"/>
    </ligand>
</feature>
<dbReference type="GO" id="GO:0005524">
    <property type="term" value="F:ATP binding"/>
    <property type="evidence" value="ECO:0007669"/>
    <property type="project" value="UniProtKB-UniRule"/>
</dbReference>
<dbReference type="Pfam" id="PF03099">
    <property type="entry name" value="BPL_LplA_LipB"/>
    <property type="match status" value="1"/>
</dbReference>
<dbReference type="InterPro" id="IPR045864">
    <property type="entry name" value="aa-tRNA-synth_II/BPL/LPL"/>
</dbReference>
<dbReference type="Gene3D" id="1.10.10.10">
    <property type="entry name" value="Winged helix-like DNA-binding domain superfamily/Winged helix DNA-binding domain"/>
    <property type="match status" value="1"/>
</dbReference>
<evidence type="ECO:0000256" key="2">
    <source>
        <dbReference type="HAMAP-Rule" id="MF_00978"/>
    </source>
</evidence>
<evidence type="ECO:0000256" key="1">
    <source>
        <dbReference type="ARBA" id="ARBA00022598"/>
    </source>
</evidence>
<dbReference type="PANTHER" id="PTHR12835:SF5">
    <property type="entry name" value="BIOTIN--PROTEIN LIGASE"/>
    <property type="match status" value="1"/>
</dbReference>
<dbReference type="EC" id="6.3.4.15" evidence="2"/>
<dbReference type="InterPro" id="IPR004408">
    <property type="entry name" value="Biotin_CoA_COase_ligase"/>
</dbReference>
<dbReference type="Gene3D" id="3.30.930.10">
    <property type="entry name" value="Bira Bifunctional Protein, Domain 2"/>
    <property type="match status" value="1"/>
</dbReference>
<keyword evidence="2" id="KW-0067">ATP-binding</keyword>
<comment type="function">
    <text evidence="2">Acts both as a biotin--[acetyl-CoA-carboxylase] ligase and a repressor.</text>
</comment>
<dbReference type="NCBIfam" id="TIGR00121">
    <property type="entry name" value="birA_ligase"/>
    <property type="match status" value="1"/>
</dbReference>
<dbReference type="PROSITE" id="PS51733">
    <property type="entry name" value="BPL_LPL_CATALYTIC"/>
    <property type="match status" value="1"/>
</dbReference>
<dbReference type="InterPro" id="IPR036390">
    <property type="entry name" value="WH_DNA-bd_sf"/>
</dbReference>
<keyword evidence="2" id="KW-0805">Transcription regulation</keyword>
<accession>A0A2K2U721</accession>
<dbReference type="GO" id="GO:0005737">
    <property type="term" value="C:cytoplasm"/>
    <property type="evidence" value="ECO:0007669"/>
    <property type="project" value="TreeGrafter"/>
</dbReference>
<dbReference type="PANTHER" id="PTHR12835">
    <property type="entry name" value="BIOTIN PROTEIN LIGASE"/>
    <property type="match status" value="1"/>
</dbReference>
<keyword evidence="2" id="KW-0547">Nucleotide-binding</keyword>
<dbReference type="SUPFAM" id="SSF55681">
    <property type="entry name" value="Class II aaRS and biotin synthetases"/>
    <property type="match status" value="1"/>
</dbReference>
<protein>
    <recommendedName>
        <fullName evidence="2">Bifunctional ligase/repressor BirA</fullName>
    </recommendedName>
    <alternativeName>
        <fullName evidence="2">Biotin--[acetyl-CoA-carboxylase] ligase</fullName>
        <ecNumber evidence="2">6.3.4.15</ecNumber>
    </alternativeName>
    <alternativeName>
        <fullName evidence="2">Biotin--protein ligase</fullName>
    </alternativeName>
    <alternativeName>
        <fullName evidence="2">Biotin-[acetyl-CoA carboxylase] synthetase</fullName>
    </alternativeName>
</protein>
<name>A0A2K2U721_9ACTN</name>
<sequence>MNTKEQVLCLLERNRDRHVSGERLAEAIGVSRNAVWKAVRALRAEGYAIDAATNRGYRLSQDNDLLSPASIERFLSEGHPFAITVRKRVDSTNAEARRRALEGAPEGTVIVAEEQWAGRGRPGKRFFSPAGSGVYLSVVLKPRISADQGQLITCAAAVAGARAIERMTGQDALIKWVNDIYMDGRKVAGILTEGVVDMESGRFEHAVMGIGVNVRPPHTGFPSELAEVAGTIADEGDGTMRSELAAAVLEEFWKLYTRLGERSFHEEYRRRCFLIGQPVVIARDGSRIRARAVDLTRDFKLVVELPDKTRLELPHGEASAAVRPV</sequence>
<keyword evidence="5" id="KW-1185">Reference proteome</keyword>
<dbReference type="SUPFAM" id="SSF46785">
    <property type="entry name" value="Winged helix' DNA-binding domain"/>
    <property type="match status" value="1"/>
</dbReference>
<dbReference type="CDD" id="cd16442">
    <property type="entry name" value="BPL"/>
    <property type="match status" value="1"/>
</dbReference>
<dbReference type="Proteomes" id="UP000236488">
    <property type="component" value="Unassembled WGS sequence"/>
</dbReference>
<keyword evidence="2" id="KW-0238">DNA-binding</keyword>
<dbReference type="InterPro" id="IPR036388">
    <property type="entry name" value="WH-like_DNA-bd_sf"/>
</dbReference>
<comment type="similarity">
    <text evidence="2">Belongs to the biotin--protein ligase family.</text>
</comment>
<keyword evidence="2" id="KW-0804">Transcription</keyword>
<dbReference type="InterPro" id="IPR013196">
    <property type="entry name" value="HTH_11"/>
</dbReference>
<evidence type="ECO:0000313" key="5">
    <source>
        <dbReference type="Proteomes" id="UP000236488"/>
    </source>
</evidence>
<dbReference type="InterPro" id="IPR030855">
    <property type="entry name" value="Bifunct_BirA"/>
</dbReference>
<comment type="caution">
    <text evidence="4">The sequence shown here is derived from an EMBL/GenBank/DDBJ whole genome shotgun (WGS) entry which is preliminary data.</text>
</comment>
<dbReference type="AlphaFoldDB" id="A0A2K2U721"/>
<feature type="binding site" evidence="2">
    <location>
        <position position="115"/>
    </location>
    <ligand>
        <name>biotin</name>
        <dbReference type="ChEBI" id="CHEBI:57586"/>
    </ligand>
</feature>
<dbReference type="RefSeq" id="WP_092200987.1">
    <property type="nucleotide sequence ID" value="NZ_PPEL01000008.1"/>
</dbReference>
<dbReference type="Pfam" id="PF08279">
    <property type="entry name" value="HTH_11"/>
    <property type="match status" value="1"/>
</dbReference>
<feature type="binding site" evidence="2">
    <location>
        <position position="186"/>
    </location>
    <ligand>
        <name>biotin</name>
        <dbReference type="ChEBI" id="CHEBI:57586"/>
    </ligand>
</feature>
<reference evidence="4 5" key="1">
    <citation type="journal article" date="2018" name="Int. J. Syst. Evol. Microbiol.">
        <title>Rubneribacter badeniensis gen. nov., sp. nov. and Enteroscipio rubneri gen. nov., sp. nov., new members of the Eggerthellaceae isolated from human faeces.</title>
        <authorList>
            <person name="Danylec N."/>
            <person name="Gobl A."/>
            <person name="Stoll D.A."/>
            <person name="Hetzer B."/>
            <person name="Kulling S.E."/>
            <person name="Huch M."/>
        </authorList>
    </citation>
    <scope>NUCLEOTIDE SEQUENCE [LARGE SCALE GENOMIC DNA]</scope>
    <source>
        <strain evidence="4 5">ResAG-85</strain>
    </source>
</reference>
<gene>
    <name evidence="2" type="primary">birA</name>
    <name evidence="4" type="ORF">C2L80_03105</name>
</gene>
<dbReference type="GO" id="GO:0004077">
    <property type="term" value="F:biotin--[biotin carboxyl-carrier protein] ligase activity"/>
    <property type="evidence" value="ECO:0007669"/>
    <property type="project" value="UniProtKB-UniRule"/>
</dbReference>
<dbReference type="EMBL" id="PPEL01000008">
    <property type="protein sequence ID" value="PNV66126.1"/>
    <property type="molecule type" value="Genomic_DNA"/>
</dbReference>
<feature type="binding site" evidence="2">
    <location>
        <begin position="119"/>
        <end position="121"/>
    </location>
    <ligand>
        <name>biotin</name>
        <dbReference type="ChEBI" id="CHEBI:57586"/>
    </ligand>
</feature>
<keyword evidence="2" id="KW-0092">Biotin</keyword>
<dbReference type="GO" id="GO:0006355">
    <property type="term" value="P:regulation of DNA-templated transcription"/>
    <property type="evidence" value="ECO:0007669"/>
    <property type="project" value="UniProtKB-UniRule"/>
</dbReference>
<dbReference type="GO" id="GO:0003677">
    <property type="term" value="F:DNA binding"/>
    <property type="evidence" value="ECO:0007669"/>
    <property type="project" value="UniProtKB-UniRule"/>
</dbReference>
<evidence type="ECO:0000259" key="3">
    <source>
        <dbReference type="PROSITE" id="PS51733"/>
    </source>
</evidence>
<keyword evidence="1 2" id="KW-0436">Ligase</keyword>
<evidence type="ECO:0000313" key="4">
    <source>
        <dbReference type="EMBL" id="PNV66126.1"/>
    </source>
</evidence>
<organism evidence="4 5">
    <name type="scientific">Rubneribacter badeniensis</name>
    <dbReference type="NCBI Taxonomy" id="2070688"/>
    <lineage>
        <taxon>Bacteria</taxon>
        <taxon>Bacillati</taxon>
        <taxon>Actinomycetota</taxon>
        <taxon>Coriobacteriia</taxon>
        <taxon>Eggerthellales</taxon>
        <taxon>Eggerthellaceae</taxon>
        <taxon>Rubneribacter</taxon>
    </lineage>
</organism>
<dbReference type="InterPro" id="IPR004143">
    <property type="entry name" value="BPL_LPL_catalytic"/>
</dbReference>
<feature type="domain" description="BPL/LPL catalytic" evidence="3">
    <location>
        <begin position="68"/>
        <end position="260"/>
    </location>
</feature>